<evidence type="ECO:0000256" key="1">
    <source>
        <dbReference type="SAM" id="Phobius"/>
    </source>
</evidence>
<name>A0A8X6VUC0_TRICX</name>
<keyword evidence="1" id="KW-1133">Transmembrane helix</keyword>
<keyword evidence="1" id="KW-0472">Membrane</keyword>
<keyword evidence="3" id="KW-1185">Reference proteome</keyword>
<sequence length="91" mass="10533">MTSETVDARIALWLPPFWKSNVRLRIAQCDQNAFTFSGISSDDTEYSAIYYLDAETFRVGHCVEALKQIKEKKHFVFLLFFGSMGFFHVLT</sequence>
<organism evidence="2 3">
    <name type="scientific">Trichonephila clavipes</name>
    <name type="common">Golden silk orbweaver</name>
    <name type="synonym">Nephila clavipes</name>
    <dbReference type="NCBI Taxonomy" id="2585209"/>
    <lineage>
        <taxon>Eukaryota</taxon>
        <taxon>Metazoa</taxon>
        <taxon>Ecdysozoa</taxon>
        <taxon>Arthropoda</taxon>
        <taxon>Chelicerata</taxon>
        <taxon>Arachnida</taxon>
        <taxon>Araneae</taxon>
        <taxon>Araneomorphae</taxon>
        <taxon>Entelegynae</taxon>
        <taxon>Araneoidea</taxon>
        <taxon>Nephilidae</taxon>
        <taxon>Trichonephila</taxon>
    </lineage>
</organism>
<evidence type="ECO:0000313" key="3">
    <source>
        <dbReference type="Proteomes" id="UP000887159"/>
    </source>
</evidence>
<proteinExistence type="predicted"/>
<keyword evidence="1" id="KW-0812">Transmembrane</keyword>
<reference evidence="2" key="1">
    <citation type="submission" date="2020-08" db="EMBL/GenBank/DDBJ databases">
        <title>Multicomponent nature underlies the extraordinary mechanical properties of spider dragline silk.</title>
        <authorList>
            <person name="Kono N."/>
            <person name="Nakamura H."/>
            <person name="Mori M."/>
            <person name="Yoshida Y."/>
            <person name="Ohtoshi R."/>
            <person name="Malay A.D."/>
            <person name="Moran D.A.P."/>
            <person name="Tomita M."/>
            <person name="Numata K."/>
            <person name="Arakawa K."/>
        </authorList>
    </citation>
    <scope>NUCLEOTIDE SEQUENCE</scope>
</reference>
<dbReference type="EMBL" id="BMAU01021361">
    <property type="protein sequence ID" value="GFY22601.1"/>
    <property type="molecule type" value="Genomic_DNA"/>
</dbReference>
<dbReference type="Proteomes" id="UP000887159">
    <property type="component" value="Unassembled WGS sequence"/>
</dbReference>
<dbReference type="AlphaFoldDB" id="A0A8X6VUC0"/>
<evidence type="ECO:0000313" key="2">
    <source>
        <dbReference type="EMBL" id="GFY22601.1"/>
    </source>
</evidence>
<feature type="transmembrane region" description="Helical" evidence="1">
    <location>
        <begin position="74"/>
        <end position="90"/>
    </location>
</feature>
<gene>
    <name evidence="2" type="ORF">TNCV_2178621</name>
</gene>
<accession>A0A8X6VUC0</accession>
<comment type="caution">
    <text evidence="2">The sequence shown here is derived from an EMBL/GenBank/DDBJ whole genome shotgun (WGS) entry which is preliminary data.</text>
</comment>
<protein>
    <submittedName>
        <fullName evidence="2">Uncharacterized protein</fullName>
    </submittedName>
</protein>